<evidence type="ECO:0000313" key="2">
    <source>
        <dbReference type="EMBL" id="KAK1742633.1"/>
    </source>
</evidence>
<gene>
    <name evidence="2" type="ORF">QTG54_006230</name>
</gene>
<feature type="region of interest" description="Disordered" evidence="1">
    <location>
        <begin position="1"/>
        <end position="87"/>
    </location>
</feature>
<protein>
    <submittedName>
        <fullName evidence="2">Uncharacterized protein</fullName>
    </submittedName>
</protein>
<keyword evidence="3" id="KW-1185">Reference proteome</keyword>
<feature type="compositionally biased region" description="Low complexity" evidence="1">
    <location>
        <begin position="483"/>
        <end position="513"/>
    </location>
</feature>
<feature type="region of interest" description="Disordered" evidence="1">
    <location>
        <begin position="410"/>
        <end position="431"/>
    </location>
</feature>
<organism evidence="2 3">
    <name type="scientific">Skeletonema marinoi</name>
    <dbReference type="NCBI Taxonomy" id="267567"/>
    <lineage>
        <taxon>Eukaryota</taxon>
        <taxon>Sar</taxon>
        <taxon>Stramenopiles</taxon>
        <taxon>Ochrophyta</taxon>
        <taxon>Bacillariophyta</taxon>
        <taxon>Coscinodiscophyceae</taxon>
        <taxon>Thalassiosirophycidae</taxon>
        <taxon>Thalassiosirales</taxon>
        <taxon>Skeletonemataceae</taxon>
        <taxon>Skeletonema</taxon>
        <taxon>Skeletonema marinoi-dohrnii complex</taxon>
    </lineage>
</organism>
<comment type="caution">
    <text evidence="2">The sequence shown here is derived from an EMBL/GenBank/DDBJ whole genome shotgun (WGS) entry which is preliminary data.</text>
</comment>
<name>A0AAD9DEE7_9STRA</name>
<sequence>MMAAAAAAHRPPKNKYLGTQEGVMYPPPPNKKAKFSHHHGDDNNNHHNSSSAGAHNNEENNNNDHRHMSSSPTDVLTHPTAAAAPSTSTVAANNTNGIFSAAAAAVVKTLPPSLKGIAEAAKGLNSSLRNIHNSRSSAVHLQQKSSPQLVAFPTEALYVLTCCVKTTSKKKILLANTAAVAASSRNQNESAASSTLIGSSCSYGDIHHPSNPSLDHLLSRQTPIIHHQQQEGNLSSSTPSVFVIDNKHAQHYCQFSAPKIFAIRPKQQSRSDDLMADDPSSISSSLLMAGTNNSNGVESKMNHHPLKQEEEQELGLGCTNNNTSYSPSSSPRIQKSSLPLSSSSISSTGEPTPECGAMIASTSSSSLYFPMTPKATADNATPSSSSSVATVSPIIANNVAIAHMNDAKMPPSLPLSSHSRPSINHGSNNNSKLGTSKILAANFSESYEAFSRLTNKFWPGPMIIYAPARMIRVGNTTTGCTDLSSSSLQKSSHNNWPRSSSTESSSSSSSCPSLPSFTNLYSLEKGEGAAGNNMDSQEVPVLPPSILIPLRDLLPGENNNTNNEEQFFIGMQCPSHPLARKILTEIYQQRRGSITSTSASLPMTHSTSIESFASFSSLDTSITFPHYRQGKQQQHVRCGVAVVGSYVAPLLTDGSSSSGGSSTTVVANSATNVTKILSSSTSSNNSNVNRAAEQIYVVNGEDTTHENFSVPTCNYGGVSPISLVVDGDNRTIHLLRHHQNGHDVSGGCNNIHTDKIYRALLQPPSSLRSTTAVNVDNCSNNKASSAREIDRVITAVLSRWKVVEHHV</sequence>
<feature type="compositionally biased region" description="Low complexity" evidence="1">
    <location>
        <begin position="324"/>
        <end position="347"/>
    </location>
</feature>
<feature type="compositionally biased region" description="Polar residues" evidence="1">
    <location>
        <begin position="280"/>
        <end position="297"/>
    </location>
</feature>
<reference evidence="2" key="1">
    <citation type="submission" date="2023-06" db="EMBL/GenBank/DDBJ databases">
        <title>Survivors Of The Sea: Transcriptome response of Skeletonema marinoi to long-term dormancy.</title>
        <authorList>
            <person name="Pinder M.I.M."/>
            <person name="Kourtchenko O."/>
            <person name="Robertson E.K."/>
            <person name="Larsson T."/>
            <person name="Maumus F."/>
            <person name="Osuna-Cruz C.M."/>
            <person name="Vancaester E."/>
            <person name="Stenow R."/>
            <person name="Vandepoele K."/>
            <person name="Ploug H."/>
            <person name="Bruchert V."/>
            <person name="Godhe A."/>
            <person name="Topel M."/>
        </authorList>
    </citation>
    <scope>NUCLEOTIDE SEQUENCE</scope>
    <source>
        <strain evidence="2">R05AC</strain>
    </source>
</reference>
<feature type="compositionally biased region" description="Low complexity" evidence="1">
    <location>
        <begin position="46"/>
        <end position="55"/>
    </location>
</feature>
<evidence type="ECO:0000256" key="1">
    <source>
        <dbReference type="SAM" id="MobiDB-lite"/>
    </source>
</evidence>
<dbReference type="Proteomes" id="UP001224775">
    <property type="component" value="Unassembled WGS sequence"/>
</dbReference>
<feature type="region of interest" description="Disordered" evidence="1">
    <location>
        <begin position="480"/>
        <end position="513"/>
    </location>
</feature>
<dbReference type="EMBL" id="JATAAI010000010">
    <property type="protein sequence ID" value="KAK1742633.1"/>
    <property type="molecule type" value="Genomic_DNA"/>
</dbReference>
<dbReference type="AlphaFoldDB" id="A0AAD9DEE7"/>
<feature type="compositionally biased region" description="Basic and acidic residues" evidence="1">
    <location>
        <begin position="56"/>
        <end position="67"/>
    </location>
</feature>
<accession>A0AAD9DEE7</accession>
<proteinExistence type="predicted"/>
<feature type="region of interest" description="Disordered" evidence="1">
    <location>
        <begin position="266"/>
        <end position="353"/>
    </location>
</feature>
<evidence type="ECO:0000313" key="3">
    <source>
        <dbReference type="Proteomes" id="UP001224775"/>
    </source>
</evidence>